<keyword evidence="1" id="KW-1133">Transmembrane helix</keyword>
<sequence length="284" mass="32567">MASTSSQNRQAAVAVGPVEQLLDFNQKLFTLESEYIRARRYYFTRTFLVTFIFLGSFADYIATVSTYRHVDLAPVNRIVIPFILLSIAVLVAYLTYQDSLSEDRKYAPRRLYEVQLDIGILKEKRRLFSATLNLDLELRQFAYKDEIPAKLITLRREADYYRRVNNILQAIIIIGSLATSTLAGMGGTAAWHRWVTVGSSFSVGVAAGFVGYFKFKEKNFYLQQTADQVEQEVTAFDLRIDQYLQKEDAEALMLLSQRVEALVNEQRKRQQQLDQPTDNPSKQG</sequence>
<feature type="transmembrane region" description="Helical" evidence="1">
    <location>
        <begin position="191"/>
        <end position="213"/>
    </location>
</feature>
<dbReference type="RefSeq" id="WP_012784944.1">
    <property type="nucleotide sequence ID" value="NC_013131.1"/>
</dbReference>
<name>C7Q0M1_CATAD</name>
<evidence type="ECO:0000256" key="1">
    <source>
        <dbReference type="SAM" id="Phobius"/>
    </source>
</evidence>
<proteinExistence type="predicted"/>
<gene>
    <name evidence="2" type="ordered locus">Caci_0714</name>
</gene>
<dbReference type="eggNOG" id="ENOG50332GB">
    <property type="taxonomic scope" value="Bacteria"/>
</dbReference>
<dbReference type="NCBIfam" id="NF033634">
    <property type="entry name" value="SLATT_1"/>
    <property type="match status" value="1"/>
</dbReference>
<protein>
    <submittedName>
        <fullName evidence="2">Uncharacterized protein</fullName>
    </submittedName>
</protein>
<reference evidence="2 3" key="1">
    <citation type="journal article" date="2009" name="Stand. Genomic Sci.">
        <title>Complete genome sequence of Catenulispora acidiphila type strain (ID 139908).</title>
        <authorList>
            <person name="Copeland A."/>
            <person name="Lapidus A."/>
            <person name="Glavina Del Rio T."/>
            <person name="Nolan M."/>
            <person name="Lucas S."/>
            <person name="Chen F."/>
            <person name="Tice H."/>
            <person name="Cheng J.F."/>
            <person name="Bruce D."/>
            <person name="Goodwin L."/>
            <person name="Pitluck S."/>
            <person name="Mikhailova N."/>
            <person name="Pati A."/>
            <person name="Ivanova N."/>
            <person name="Mavromatis K."/>
            <person name="Chen A."/>
            <person name="Palaniappan K."/>
            <person name="Chain P."/>
            <person name="Land M."/>
            <person name="Hauser L."/>
            <person name="Chang Y.J."/>
            <person name="Jeffries C.D."/>
            <person name="Chertkov O."/>
            <person name="Brettin T."/>
            <person name="Detter J.C."/>
            <person name="Han C."/>
            <person name="Ali Z."/>
            <person name="Tindall B.J."/>
            <person name="Goker M."/>
            <person name="Bristow J."/>
            <person name="Eisen J.A."/>
            <person name="Markowitz V."/>
            <person name="Hugenholtz P."/>
            <person name="Kyrpides N.C."/>
            <person name="Klenk H.P."/>
        </authorList>
    </citation>
    <scope>NUCLEOTIDE SEQUENCE [LARGE SCALE GENOMIC DNA]</scope>
    <source>
        <strain evidence="3">DSM 44928 / JCM 14897 / NBRC 102108 / NRRL B-24433 / ID139908</strain>
    </source>
</reference>
<dbReference type="KEGG" id="cai:Caci_0714"/>
<keyword evidence="1" id="KW-0812">Transmembrane</keyword>
<keyword evidence="1" id="KW-0472">Membrane</keyword>
<organism evidence="2 3">
    <name type="scientific">Catenulispora acidiphila (strain DSM 44928 / JCM 14897 / NBRC 102108 / NRRL B-24433 / ID139908)</name>
    <dbReference type="NCBI Taxonomy" id="479433"/>
    <lineage>
        <taxon>Bacteria</taxon>
        <taxon>Bacillati</taxon>
        <taxon>Actinomycetota</taxon>
        <taxon>Actinomycetes</taxon>
        <taxon>Catenulisporales</taxon>
        <taxon>Catenulisporaceae</taxon>
        <taxon>Catenulispora</taxon>
    </lineage>
</organism>
<dbReference type="OrthoDB" id="3684311at2"/>
<dbReference type="AlphaFoldDB" id="C7Q0M1"/>
<keyword evidence="3" id="KW-1185">Reference proteome</keyword>
<feature type="transmembrane region" description="Helical" evidence="1">
    <location>
        <begin position="78"/>
        <end position="96"/>
    </location>
</feature>
<dbReference type="Proteomes" id="UP000000851">
    <property type="component" value="Chromosome"/>
</dbReference>
<dbReference type="InParanoid" id="C7Q0M1"/>
<dbReference type="HOGENOM" id="CLU_083875_0_0_11"/>
<evidence type="ECO:0000313" key="2">
    <source>
        <dbReference type="EMBL" id="ACU69649.1"/>
    </source>
</evidence>
<accession>C7Q0M1</accession>
<dbReference type="EMBL" id="CP001700">
    <property type="protein sequence ID" value="ACU69649.1"/>
    <property type="molecule type" value="Genomic_DNA"/>
</dbReference>
<feature type="transmembrane region" description="Helical" evidence="1">
    <location>
        <begin position="47"/>
        <end position="66"/>
    </location>
</feature>
<feature type="transmembrane region" description="Helical" evidence="1">
    <location>
        <begin position="164"/>
        <end position="185"/>
    </location>
</feature>
<evidence type="ECO:0000313" key="3">
    <source>
        <dbReference type="Proteomes" id="UP000000851"/>
    </source>
</evidence>